<dbReference type="SMART" id="SM00347">
    <property type="entry name" value="HTH_MARR"/>
    <property type="match status" value="1"/>
</dbReference>
<dbReference type="PROSITE" id="PS51186">
    <property type="entry name" value="GNAT"/>
    <property type="match status" value="1"/>
</dbReference>
<proteinExistence type="predicted"/>
<dbReference type="Pfam" id="PF01047">
    <property type="entry name" value="MarR"/>
    <property type="match status" value="1"/>
</dbReference>
<dbReference type="Gene3D" id="1.10.10.10">
    <property type="entry name" value="Winged helix-like DNA-binding domain superfamily/Winged helix DNA-binding domain"/>
    <property type="match status" value="1"/>
</dbReference>
<dbReference type="GO" id="GO:0003700">
    <property type="term" value="F:DNA-binding transcription factor activity"/>
    <property type="evidence" value="ECO:0007669"/>
    <property type="project" value="InterPro"/>
</dbReference>
<dbReference type="GO" id="GO:0003677">
    <property type="term" value="F:DNA binding"/>
    <property type="evidence" value="ECO:0007669"/>
    <property type="project" value="UniProtKB-KW"/>
</dbReference>
<evidence type="ECO:0000259" key="6">
    <source>
        <dbReference type="PROSITE" id="PS51186"/>
    </source>
</evidence>
<dbReference type="PATRIC" id="fig|1122151.5.peg.2507"/>
<organism evidence="7 8">
    <name type="scientific">Companilactobacillus paralimentarius DSM 13238 = JCM 10415</name>
    <dbReference type="NCBI Taxonomy" id="1122151"/>
    <lineage>
        <taxon>Bacteria</taxon>
        <taxon>Bacillati</taxon>
        <taxon>Bacillota</taxon>
        <taxon>Bacilli</taxon>
        <taxon>Lactobacillales</taxon>
        <taxon>Lactobacillaceae</taxon>
        <taxon>Companilactobacillus</taxon>
    </lineage>
</organism>
<feature type="domain" description="HTH marR-type" evidence="5">
    <location>
        <begin position="16"/>
        <end position="158"/>
    </location>
</feature>
<gene>
    <name evidence="7" type="ORF">FD33_GL002428</name>
</gene>
<evidence type="ECO:0000256" key="2">
    <source>
        <dbReference type="ARBA" id="ARBA00023025"/>
    </source>
</evidence>
<dbReference type="SUPFAM" id="SSF55729">
    <property type="entry name" value="Acyl-CoA N-acyltransferases (Nat)"/>
    <property type="match status" value="1"/>
</dbReference>
<dbReference type="GO" id="GO:0030153">
    <property type="term" value="P:bacteriocin immunity"/>
    <property type="evidence" value="ECO:0007669"/>
    <property type="project" value="UniProtKB-KW"/>
</dbReference>
<evidence type="ECO:0000256" key="3">
    <source>
        <dbReference type="ARBA" id="ARBA00023125"/>
    </source>
</evidence>
<dbReference type="Gene3D" id="1.20.1440.50">
    <property type="entry name" value="Ta0600-like"/>
    <property type="match status" value="1"/>
</dbReference>
<protein>
    <submittedName>
        <fullName evidence="7">Uncharacterized protein</fullName>
    </submittedName>
</protein>
<name>A0A0R1PLK2_9LACO</name>
<dbReference type="SUPFAM" id="SSF46785">
    <property type="entry name" value="Winged helix' DNA-binding domain"/>
    <property type="match status" value="1"/>
</dbReference>
<accession>A0A0R1PLK2</accession>
<dbReference type="InterPro" id="IPR052067">
    <property type="entry name" value="Metal_resp_HTH_trans_reg"/>
</dbReference>
<dbReference type="PRINTS" id="PR00598">
    <property type="entry name" value="HTHMARR"/>
</dbReference>
<dbReference type="Pfam" id="PF00583">
    <property type="entry name" value="Acetyltransf_1"/>
    <property type="match status" value="1"/>
</dbReference>
<keyword evidence="2" id="KW-0079">Bacteriocin immunity</keyword>
<dbReference type="AlphaFoldDB" id="A0A0R1PLK2"/>
<dbReference type="InterPro" id="IPR023130">
    <property type="entry name" value="Ta0600-like_sf"/>
</dbReference>
<keyword evidence="1" id="KW-0805">Transcription regulation</keyword>
<keyword evidence="8" id="KW-1185">Reference proteome</keyword>
<dbReference type="CDD" id="cd04301">
    <property type="entry name" value="NAT_SF"/>
    <property type="match status" value="1"/>
</dbReference>
<dbReference type="InterPro" id="IPR036390">
    <property type="entry name" value="WH_DNA-bd_sf"/>
</dbReference>
<dbReference type="InterPro" id="IPR000182">
    <property type="entry name" value="GNAT_dom"/>
</dbReference>
<dbReference type="EMBL" id="AZES01000074">
    <property type="protein sequence ID" value="KRL30978.1"/>
    <property type="molecule type" value="Genomic_DNA"/>
</dbReference>
<dbReference type="SUPFAM" id="SSF109797">
    <property type="entry name" value="Bacteriocin immunity protein-like"/>
    <property type="match status" value="1"/>
</dbReference>
<sequence length="429" mass="50227">MFYTYFVKDGISMNKDIEKIRDFNRFYANYFNRFEKELYQGFPSMNEARVMAFLHFHQSSTATDIQNELGFDKGQLSKMLTKLEKKGILKRTLNPEDRRHYLLDLTSTGEELHKELADKARDYLKNIFKDYTPSVLEIIANDVSEAQMLFQQTEDIKVRRGNMTDLGFIADLHSRIYSTEIPFNSIFHRYVLQTLAELADDSSKSLIWIAQLGSRRVGTVSLVQDANGKYQLRWFAVDPDYQGLGIGTKLLNTLIDQIKLDNIDEVYLWTVDELTGARNLYRKLKFNLIESKVNNNWSDHPIHEEKWLYRKENEIMADEKTELMRLIDTAYNNVQNNKYGNFRKELLKYYTALNNDEDYIKVLLGLRSALLQADLTLNLKQRISGLPGEYSDIFKFIEPQLKKVDSKTIDKYSHYGFVPLKLGSTVKYF</sequence>
<dbReference type="GO" id="GO:0016747">
    <property type="term" value="F:acyltransferase activity, transferring groups other than amino-acyl groups"/>
    <property type="evidence" value="ECO:0007669"/>
    <property type="project" value="InterPro"/>
</dbReference>
<dbReference type="InterPro" id="IPR000835">
    <property type="entry name" value="HTH_MarR-typ"/>
</dbReference>
<dbReference type="Proteomes" id="UP000051908">
    <property type="component" value="Unassembled WGS sequence"/>
</dbReference>
<evidence type="ECO:0000256" key="4">
    <source>
        <dbReference type="ARBA" id="ARBA00023163"/>
    </source>
</evidence>
<evidence type="ECO:0000313" key="8">
    <source>
        <dbReference type="Proteomes" id="UP000051908"/>
    </source>
</evidence>
<evidence type="ECO:0000259" key="5">
    <source>
        <dbReference type="PROSITE" id="PS50995"/>
    </source>
</evidence>
<dbReference type="PANTHER" id="PTHR35790:SF4">
    <property type="entry name" value="HTH-TYPE TRANSCRIPTIONAL REGULATOR PCHR"/>
    <property type="match status" value="1"/>
</dbReference>
<evidence type="ECO:0000256" key="1">
    <source>
        <dbReference type="ARBA" id="ARBA00023015"/>
    </source>
</evidence>
<dbReference type="InterPro" id="IPR016181">
    <property type="entry name" value="Acyl_CoA_acyltransferase"/>
</dbReference>
<keyword evidence="3" id="KW-0238">DNA-binding</keyword>
<feature type="domain" description="N-acetyltransferase" evidence="6">
    <location>
        <begin position="156"/>
        <end position="309"/>
    </location>
</feature>
<dbReference type="Gene3D" id="3.40.630.30">
    <property type="match status" value="1"/>
</dbReference>
<comment type="caution">
    <text evidence="7">The sequence shown here is derived from an EMBL/GenBank/DDBJ whole genome shotgun (WGS) entry which is preliminary data.</text>
</comment>
<evidence type="ECO:0000313" key="7">
    <source>
        <dbReference type="EMBL" id="KRL30978.1"/>
    </source>
</evidence>
<dbReference type="PROSITE" id="PS50995">
    <property type="entry name" value="HTH_MARR_2"/>
    <property type="match status" value="1"/>
</dbReference>
<keyword evidence="4" id="KW-0804">Transcription</keyword>
<dbReference type="InterPro" id="IPR036388">
    <property type="entry name" value="WH-like_DNA-bd_sf"/>
</dbReference>
<dbReference type="PANTHER" id="PTHR35790">
    <property type="entry name" value="HTH-TYPE TRANSCRIPTIONAL REGULATOR PCHR"/>
    <property type="match status" value="1"/>
</dbReference>
<reference evidence="7 8" key="1">
    <citation type="journal article" date="2015" name="Genome Announc.">
        <title>Expanding the biotechnology potential of lactobacilli through comparative genomics of 213 strains and associated genera.</title>
        <authorList>
            <person name="Sun Z."/>
            <person name="Harris H.M."/>
            <person name="McCann A."/>
            <person name="Guo C."/>
            <person name="Argimon S."/>
            <person name="Zhang W."/>
            <person name="Yang X."/>
            <person name="Jeffery I.B."/>
            <person name="Cooney J.C."/>
            <person name="Kagawa T.F."/>
            <person name="Liu W."/>
            <person name="Song Y."/>
            <person name="Salvetti E."/>
            <person name="Wrobel A."/>
            <person name="Rasinkangas P."/>
            <person name="Parkhill J."/>
            <person name="Rea M.C."/>
            <person name="O'Sullivan O."/>
            <person name="Ritari J."/>
            <person name="Douillard F.P."/>
            <person name="Paul Ross R."/>
            <person name="Yang R."/>
            <person name="Briner A.E."/>
            <person name="Felis G.E."/>
            <person name="de Vos W.M."/>
            <person name="Barrangou R."/>
            <person name="Klaenhammer T.R."/>
            <person name="Caufield P.W."/>
            <person name="Cui Y."/>
            <person name="Zhang H."/>
            <person name="O'Toole P.W."/>
        </authorList>
    </citation>
    <scope>NUCLEOTIDE SEQUENCE [LARGE SCALE GENOMIC DNA]</scope>
    <source>
        <strain evidence="7 8">DSM 13238</strain>
    </source>
</reference>